<dbReference type="EMBL" id="JBHMFI010000023">
    <property type="protein sequence ID" value="MFB9075283.1"/>
    <property type="molecule type" value="Genomic_DNA"/>
</dbReference>
<reference evidence="1 2" key="1">
    <citation type="submission" date="2024-09" db="EMBL/GenBank/DDBJ databases">
        <authorList>
            <person name="Sun Q."/>
            <person name="Mori K."/>
        </authorList>
    </citation>
    <scope>NUCLEOTIDE SEQUENCE [LARGE SCALE GENOMIC DNA]</scope>
    <source>
        <strain evidence="1 2">CCM 7609</strain>
    </source>
</reference>
<organism evidence="1 2">
    <name type="scientific">Citricoccus parietis</name>
    <dbReference type="NCBI Taxonomy" id="592307"/>
    <lineage>
        <taxon>Bacteria</taxon>
        <taxon>Bacillati</taxon>
        <taxon>Actinomycetota</taxon>
        <taxon>Actinomycetes</taxon>
        <taxon>Micrococcales</taxon>
        <taxon>Micrococcaceae</taxon>
        <taxon>Citricoccus</taxon>
    </lineage>
</organism>
<gene>
    <name evidence="1" type="ORF">ACFFX0_30580</name>
</gene>
<evidence type="ECO:0000313" key="2">
    <source>
        <dbReference type="Proteomes" id="UP001589575"/>
    </source>
</evidence>
<keyword evidence="2" id="KW-1185">Reference proteome</keyword>
<sequence>MAPPRWLPSLATMPTGAPSMRARAVAIPFPKLPRSSGQVPGSGVTV</sequence>
<evidence type="ECO:0000313" key="1">
    <source>
        <dbReference type="EMBL" id="MFB9075283.1"/>
    </source>
</evidence>
<protein>
    <submittedName>
        <fullName evidence="1">Uncharacterized protein</fullName>
    </submittedName>
</protein>
<proteinExistence type="predicted"/>
<name>A0ABV5G9Z4_9MICC</name>
<comment type="caution">
    <text evidence="1">The sequence shown here is derived from an EMBL/GenBank/DDBJ whole genome shotgun (WGS) entry which is preliminary data.</text>
</comment>
<accession>A0ABV5G9Z4</accession>
<dbReference type="Proteomes" id="UP001589575">
    <property type="component" value="Unassembled WGS sequence"/>
</dbReference>